<evidence type="ECO:0000313" key="1">
    <source>
        <dbReference type="EMBL" id="KAK1425928.1"/>
    </source>
</evidence>
<dbReference type="PANTHER" id="PTHR36030:SF1">
    <property type="entry name" value="CALMODULIN-BINDING DOMAIN-CONTAINING PROTEIN"/>
    <property type="match status" value="1"/>
</dbReference>
<name>A0AAD8NXY3_TARER</name>
<accession>A0AAD8NXY3</accession>
<dbReference type="AlphaFoldDB" id="A0AAD8NXY3"/>
<comment type="caution">
    <text evidence="1">The sequence shown here is derived from an EMBL/GenBank/DDBJ whole genome shotgun (WGS) entry which is preliminary data.</text>
</comment>
<dbReference type="Proteomes" id="UP001229421">
    <property type="component" value="Unassembled WGS sequence"/>
</dbReference>
<dbReference type="PANTHER" id="PTHR36030">
    <property type="entry name" value="CALMODULIN-BINDING DOMAIN-CONTAINING PROTEIN"/>
    <property type="match status" value="1"/>
</dbReference>
<gene>
    <name evidence="1" type="ORF">QVD17_21293</name>
</gene>
<protein>
    <submittedName>
        <fullName evidence="1">Uncharacterized protein</fullName>
    </submittedName>
</protein>
<evidence type="ECO:0000313" key="2">
    <source>
        <dbReference type="Proteomes" id="UP001229421"/>
    </source>
</evidence>
<reference evidence="1" key="1">
    <citation type="journal article" date="2023" name="bioRxiv">
        <title>Improved chromosome-level genome assembly for marigold (Tagetes erecta).</title>
        <authorList>
            <person name="Jiang F."/>
            <person name="Yuan L."/>
            <person name="Wang S."/>
            <person name="Wang H."/>
            <person name="Xu D."/>
            <person name="Wang A."/>
            <person name="Fan W."/>
        </authorList>
    </citation>
    <scope>NUCLEOTIDE SEQUENCE</scope>
    <source>
        <strain evidence="1">WSJ</strain>
        <tissue evidence="1">Leaf</tissue>
    </source>
</reference>
<dbReference type="EMBL" id="JAUHHV010000005">
    <property type="protein sequence ID" value="KAK1425928.1"/>
    <property type="molecule type" value="Genomic_DNA"/>
</dbReference>
<organism evidence="1 2">
    <name type="scientific">Tagetes erecta</name>
    <name type="common">African marigold</name>
    <dbReference type="NCBI Taxonomy" id="13708"/>
    <lineage>
        <taxon>Eukaryota</taxon>
        <taxon>Viridiplantae</taxon>
        <taxon>Streptophyta</taxon>
        <taxon>Embryophyta</taxon>
        <taxon>Tracheophyta</taxon>
        <taxon>Spermatophyta</taxon>
        <taxon>Magnoliopsida</taxon>
        <taxon>eudicotyledons</taxon>
        <taxon>Gunneridae</taxon>
        <taxon>Pentapetalae</taxon>
        <taxon>asterids</taxon>
        <taxon>campanulids</taxon>
        <taxon>Asterales</taxon>
        <taxon>Asteraceae</taxon>
        <taxon>Asteroideae</taxon>
        <taxon>Heliantheae alliance</taxon>
        <taxon>Tageteae</taxon>
        <taxon>Tagetes</taxon>
    </lineage>
</organism>
<sequence>METSTKQRAAGFVKNKLVSTFYKSSKQPPPPLPATIPYGVVSMKKVPSLTKLTNFFVGSDDHAHGSSGGDARVDIRASNYISSFKERLILEERNATNERVEMFRRD</sequence>
<keyword evidence="2" id="KW-1185">Reference proteome</keyword>
<proteinExistence type="predicted"/>